<feature type="compositionally biased region" description="Low complexity" evidence="1">
    <location>
        <begin position="21"/>
        <end position="33"/>
    </location>
</feature>
<reference evidence="2 3" key="1">
    <citation type="submission" date="2023-03" db="EMBL/GenBank/DDBJ databases">
        <title>Genome sequence of Lichtheimia ornata CBS 291.66.</title>
        <authorList>
            <person name="Mohabir J.T."/>
            <person name="Shea T.P."/>
            <person name="Kurbessoian T."/>
            <person name="Berby B."/>
            <person name="Fontaine J."/>
            <person name="Livny J."/>
            <person name="Gnirke A."/>
            <person name="Stajich J.E."/>
            <person name="Cuomo C.A."/>
        </authorList>
    </citation>
    <scope>NUCLEOTIDE SEQUENCE [LARGE SCALE GENOMIC DNA]</scope>
    <source>
        <strain evidence="2">CBS 291.66</strain>
    </source>
</reference>
<dbReference type="Proteomes" id="UP001234581">
    <property type="component" value="Unassembled WGS sequence"/>
</dbReference>
<name>A0AAD7VAI8_9FUNG</name>
<dbReference type="GeneID" id="83209801"/>
<feature type="region of interest" description="Disordered" evidence="1">
    <location>
        <begin position="218"/>
        <end position="251"/>
    </location>
</feature>
<protein>
    <submittedName>
        <fullName evidence="2">Uncharacterized protein</fullName>
    </submittedName>
</protein>
<proteinExistence type="predicted"/>
<gene>
    <name evidence="2" type="ORF">O0I10_002384</name>
</gene>
<accession>A0AAD7VAI8</accession>
<keyword evidence="3" id="KW-1185">Reference proteome</keyword>
<dbReference type="RefSeq" id="XP_058346965.1">
    <property type="nucleotide sequence ID" value="XM_058482467.1"/>
</dbReference>
<evidence type="ECO:0000313" key="3">
    <source>
        <dbReference type="Proteomes" id="UP001234581"/>
    </source>
</evidence>
<evidence type="ECO:0000256" key="1">
    <source>
        <dbReference type="SAM" id="MobiDB-lite"/>
    </source>
</evidence>
<dbReference type="AlphaFoldDB" id="A0AAD7VAI8"/>
<feature type="region of interest" description="Disordered" evidence="1">
    <location>
        <begin position="18"/>
        <end position="109"/>
    </location>
</feature>
<evidence type="ECO:0000313" key="2">
    <source>
        <dbReference type="EMBL" id="KAJ8662052.1"/>
    </source>
</evidence>
<organism evidence="2 3">
    <name type="scientific">Lichtheimia ornata</name>
    <dbReference type="NCBI Taxonomy" id="688661"/>
    <lineage>
        <taxon>Eukaryota</taxon>
        <taxon>Fungi</taxon>
        <taxon>Fungi incertae sedis</taxon>
        <taxon>Mucoromycota</taxon>
        <taxon>Mucoromycotina</taxon>
        <taxon>Mucoromycetes</taxon>
        <taxon>Mucorales</taxon>
        <taxon>Lichtheimiaceae</taxon>
        <taxon>Lichtheimia</taxon>
    </lineage>
</organism>
<sequence>MELDKEDAEAGSILIALANHQPQQRPSQLSQSLHNQGSMSIRNLLGDDDPSDETTTTTISRPRPYATVSDHGPRSLYYPPPSSSSSSLLRYQHHHHHQVRPAPPPSMRSAPSVAVAVAHTETTKEIAPTSTASDPKIRRNALHAYISYMIYTDLISHHKRGGIALTKNERSSPTAFDKVPPTTSTKASFSFERPMATPNHDHRHSNPDNIIHRPLTAFLRDPDPRNGNRPRAYTSIPLLPGYTSTSRNQHH</sequence>
<dbReference type="EMBL" id="JARTCD010000006">
    <property type="protein sequence ID" value="KAJ8662052.1"/>
    <property type="molecule type" value="Genomic_DNA"/>
</dbReference>
<feature type="compositionally biased region" description="Polar residues" evidence="1">
    <location>
        <begin position="242"/>
        <end position="251"/>
    </location>
</feature>
<comment type="caution">
    <text evidence="2">The sequence shown here is derived from an EMBL/GenBank/DDBJ whole genome shotgun (WGS) entry which is preliminary data.</text>
</comment>